<name>A0ACB0ZJP1_MELEN</name>
<evidence type="ECO:0000313" key="2">
    <source>
        <dbReference type="Proteomes" id="UP001497535"/>
    </source>
</evidence>
<dbReference type="EMBL" id="CAVMJV010000037">
    <property type="protein sequence ID" value="CAK5079145.1"/>
    <property type="molecule type" value="Genomic_DNA"/>
</dbReference>
<protein>
    <submittedName>
        <fullName evidence="1">Uncharacterized protein</fullName>
    </submittedName>
</protein>
<gene>
    <name evidence="1" type="ORF">MENTE1834_LOCUS26240</name>
</gene>
<evidence type="ECO:0000313" key="1">
    <source>
        <dbReference type="EMBL" id="CAK5079145.1"/>
    </source>
</evidence>
<comment type="caution">
    <text evidence="1">The sequence shown here is derived from an EMBL/GenBank/DDBJ whole genome shotgun (WGS) entry which is preliminary data.</text>
</comment>
<organism evidence="1 2">
    <name type="scientific">Meloidogyne enterolobii</name>
    <name type="common">Root-knot nematode worm</name>
    <name type="synonym">Meloidogyne mayaguensis</name>
    <dbReference type="NCBI Taxonomy" id="390850"/>
    <lineage>
        <taxon>Eukaryota</taxon>
        <taxon>Metazoa</taxon>
        <taxon>Ecdysozoa</taxon>
        <taxon>Nematoda</taxon>
        <taxon>Chromadorea</taxon>
        <taxon>Rhabditida</taxon>
        <taxon>Tylenchina</taxon>
        <taxon>Tylenchomorpha</taxon>
        <taxon>Tylenchoidea</taxon>
        <taxon>Meloidogynidae</taxon>
        <taxon>Meloidogyninae</taxon>
        <taxon>Meloidogyne</taxon>
    </lineage>
</organism>
<reference evidence="1" key="1">
    <citation type="submission" date="2023-11" db="EMBL/GenBank/DDBJ databases">
        <authorList>
            <person name="Poullet M."/>
        </authorList>
    </citation>
    <scope>NUCLEOTIDE SEQUENCE</scope>
    <source>
        <strain evidence="1">E1834</strain>
    </source>
</reference>
<accession>A0ACB0ZJP1</accession>
<keyword evidence="2" id="KW-1185">Reference proteome</keyword>
<proteinExistence type="predicted"/>
<sequence length="169" mass="18462">MILFKSSNLIKNNLLKTVLVSNASITTQQQTQQTRPNVVLIDAVRTPFVVSNTVFRELLAVDLQRHALRALVDRTNVPFEDIGHIICGQVVQECRTSNIAREAAITAGFPDSIPCNTVTLACISSAISTQNIASMITNGYLKAGIAGGVELLSDFPVRYNRKVRSSFND</sequence>
<dbReference type="Proteomes" id="UP001497535">
    <property type="component" value="Unassembled WGS sequence"/>
</dbReference>